<dbReference type="InterPro" id="IPR000294">
    <property type="entry name" value="GLA_domain"/>
</dbReference>
<dbReference type="PANTHER" id="PTHR24278:SF38">
    <property type="entry name" value="TRANSMEMBRANE GAMMA-CARBOXYGLUTAMIC ACID PROTEIN 4"/>
    <property type="match status" value="1"/>
</dbReference>
<feature type="signal peptide" evidence="4">
    <location>
        <begin position="1"/>
        <end position="20"/>
    </location>
</feature>
<name>A0A8C7IFF5_ONCKI</name>
<organism evidence="6 7">
    <name type="scientific">Oncorhynchus kisutch</name>
    <name type="common">Coho salmon</name>
    <name type="synonym">Salmo kisutch</name>
    <dbReference type="NCBI Taxonomy" id="8019"/>
    <lineage>
        <taxon>Eukaryota</taxon>
        <taxon>Metazoa</taxon>
        <taxon>Chordata</taxon>
        <taxon>Craniata</taxon>
        <taxon>Vertebrata</taxon>
        <taxon>Euteleostomi</taxon>
        <taxon>Actinopterygii</taxon>
        <taxon>Neopterygii</taxon>
        <taxon>Teleostei</taxon>
        <taxon>Protacanthopterygii</taxon>
        <taxon>Salmoniformes</taxon>
        <taxon>Salmonidae</taxon>
        <taxon>Salmoninae</taxon>
        <taxon>Oncorhynchus</taxon>
    </lineage>
</organism>
<feature type="compositionally biased region" description="Low complexity" evidence="2">
    <location>
        <begin position="196"/>
        <end position="215"/>
    </location>
</feature>
<proteinExistence type="predicted"/>
<feature type="chain" id="PRO_5033997462" evidence="4">
    <location>
        <begin position="21"/>
        <end position="325"/>
    </location>
</feature>
<dbReference type="InterPro" id="IPR050442">
    <property type="entry name" value="Peptidase_S1_coag_factors"/>
</dbReference>
<dbReference type="SMART" id="SM00069">
    <property type="entry name" value="GLA"/>
    <property type="match status" value="1"/>
</dbReference>
<keyword evidence="4" id="KW-0732">Signal</keyword>
<reference evidence="6" key="1">
    <citation type="submission" date="2025-08" db="UniProtKB">
        <authorList>
            <consortium name="Ensembl"/>
        </authorList>
    </citation>
    <scope>IDENTIFICATION</scope>
</reference>
<evidence type="ECO:0000256" key="3">
    <source>
        <dbReference type="SAM" id="Phobius"/>
    </source>
</evidence>
<dbReference type="Proteomes" id="UP000694557">
    <property type="component" value="Unassembled WGS sequence"/>
</dbReference>
<sequence>MPGLAEICIGMLSLLPLAWARVVYSHNEVFLGQQSASSYLSRSLLWNKWDLELVTPDSLERECIEEVCTYEEAREVFEDTAQTNVFWNTYSSSHNTAPRVDVSGLVAGILAILVSAVIAMVLGCYCYKNKAGRTAGSAPVRMVVDGQPAPETVPLAGIIAPGLPSYGEALTRSGQHDAPPPPYSGGAPSVPPPSRPTSTQPLSLGGPSLAPRSPSRTPPPSAPRPTASCPPMTPCCTSRRPRSLAWASTAYSPHRAPPTEGRRTPQARRKPPPQAATYPLPSLTCCPPSSRTSPPSCTMPLCSHRHPPPPRPSHPRKGPPPGRTA</sequence>
<feature type="compositionally biased region" description="Low complexity" evidence="2">
    <location>
        <begin position="275"/>
        <end position="298"/>
    </location>
</feature>
<evidence type="ECO:0000256" key="4">
    <source>
        <dbReference type="SAM" id="SignalP"/>
    </source>
</evidence>
<dbReference type="InterPro" id="IPR017857">
    <property type="entry name" value="Coagulation_fac-like_Gla_dom"/>
</dbReference>
<dbReference type="GeneTree" id="ENSGT00940000158268"/>
<evidence type="ECO:0000256" key="1">
    <source>
        <dbReference type="ARBA" id="ARBA00023157"/>
    </source>
</evidence>
<dbReference type="AlphaFoldDB" id="A0A8C7IFF5"/>
<keyword evidence="1" id="KW-1015">Disulfide bond</keyword>
<protein>
    <submittedName>
        <fullName evidence="6">Proline rich Gla (G-carboxyglutamic acid) 2</fullName>
    </submittedName>
</protein>
<evidence type="ECO:0000259" key="5">
    <source>
        <dbReference type="PROSITE" id="PS50998"/>
    </source>
</evidence>
<dbReference type="GO" id="GO:0005886">
    <property type="term" value="C:plasma membrane"/>
    <property type="evidence" value="ECO:0007669"/>
    <property type="project" value="TreeGrafter"/>
</dbReference>
<dbReference type="PANTHER" id="PTHR24278">
    <property type="entry name" value="COAGULATION FACTOR"/>
    <property type="match status" value="1"/>
</dbReference>
<keyword evidence="3" id="KW-0472">Membrane</keyword>
<feature type="transmembrane region" description="Helical" evidence="3">
    <location>
        <begin position="105"/>
        <end position="127"/>
    </location>
</feature>
<evidence type="ECO:0000313" key="6">
    <source>
        <dbReference type="Ensembl" id="ENSOKIP00005072120.1"/>
    </source>
</evidence>
<keyword evidence="3" id="KW-0812">Transmembrane</keyword>
<dbReference type="PRINTS" id="PR00001">
    <property type="entry name" value="GLABLOOD"/>
</dbReference>
<dbReference type="InterPro" id="IPR035972">
    <property type="entry name" value="GLA-like_dom_SF"/>
</dbReference>
<feature type="region of interest" description="Disordered" evidence="2">
    <location>
        <begin position="166"/>
        <end position="325"/>
    </location>
</feature>
<keyword evidence="3" id="KW-1133">Transmembrane helix</keyword>
<accession>A0A8C7IFF5</accession>
<feature type="compositionally biased region" description="Basic residues" evidence="2">
    <location>
        <begin position="303"/>
        <end position="317"/>
    </location>
</feature>
<dbReference type="SUPFAM" id="SSF57630">
    <property type="entry name" value="GLA-domain"/>
    <property type="match status" value="1"/>
</dbReference>
<dbReference type="FunFam" id="4.10.740.10:FF:000001">
    <property type="entry name" value="vitamin K-dependent protein S"/>
    <property type="match status" value="1"/>
</dbReference>
<dbReference type="GO" id="GO:0005509">
    <property type="term" value="F:calcium ion binding"/>
    <property type="evidence" value="ECO:0007669"/>
    <property type="project" value="InterPro"/>
</dbReference>
<dbReference type="PROSITE" id="PS00011">
    <property type="entry name" value="GLA_1"/>
    <property type="match status" value="1"/>
</dbReference>
<dbReference type="PROSITE" id="PS50998">
    <property type="entry name" value="GLA_2"/>
    <property type="match status" value="1"/>
</dbReference>
<keyword evidence="7" id="KW-1185">Reference proteome</keyword>
<feature type="domain" description="Gla" evidence="5">
    <location>
        <begin position="46"/>
        <end position="92"/>
    </location>
</feature>
<feature type="compositionally biased region" description="Pro residues" evidence="2">
    <location>
        <begin position="178"/>
        <end position="195"/>
    </location>
</feature>
<dbReference type="Pfam" id="PF00594">
    <property type="entry name" value="Gla"/>
    <property type="match status" value="1"/>
</dbReference>
<gene>
    <name evidence="6" type="primary">prrg2</name>
</gene>
<reference evidence="6" key="2">
    <citation type="submission" date="2025-09" db="UniProtKB">
        <authorList>
            <consortium name="Ensembl"/>
        </authorList>
    </citation>
    <scope>IDENTIFICATION</scope>
</reference>
<evidence type="ECO:0000256" key="2">
    <source>
        <dbReference type="SAM" id="MobiDB-lite"/>
    </source>
</evidence>
<dbReference type="Ensembl" id="ENSOKIT00005076834.1">
    <property type="protein sequence ID" value="ENSOKIP00005072120.1"/>
    <property type="gene ID" value="ENSOKIG00005031121.1"/>
</dbReference>
<dbReference type="GO" id="GO:0005615">
    <property type="term" value="C:extracellular space"/>
    <property type="evidence" value="ECO:0007669"/>
    <property type="project" value="TreeGrafter"/>
</dbReference>
<dbReference type="Gene3D" id="4.10.740.10">
    <property type="entry name" value="Coagulation Factor IX"/>
    <property type="match status" value="1"/>
</dbReference>
<evidence type="ECO:0000313" key="7">
    <source>
        <dbReference type="Proteomes" id="UP000694557"/>
    </source>
</evidence>